<dbReference type="InterPro" id="IPR028978">
    <property type="entry name" value="Chorismate_lyase_/UTRA_dom_sf"/>
</dbReference>
<dbReference type="SUPFAM" id="SSF64288">
    <property type="entry name" value="Chorismate lyase-like"/>
    <property type="match status" value="1"/>
</dbReference>
<dbReference type="EMBL" id="JANKAS010000009">
    <property type="protein sequence ID" value="MCR1899408.1"/>
    <property type="molecule type" value="Genomic_DNA"/>
</dbReference>
<accession>A0AAE3HIS1</accession>
<dbReference type="GO" id="GO:0003677">
    <property type="term" value="F:DNA binding"/>
    <property type="evidence" value="ECO:0007669"/>
    <property type="project" value="UniProtKB-KW"/>
</dbReference>
<organism evidence="5 6">
    <name type="scientific">Irregularibacter muris</name>
    <dbReference type="NCBI Taxonomy" id="1796619"/>
    <lineage>
        <taxon>Bacteria</taxon>
        <taxon>Bacillati</taxon>
        <taxon>Bacillota</taxon>
        <taxon>Clostridia</taxon>
        <taxon>Eubacteriales</taxon>
        <taxon>Eubacteriaceae</taxon>
        <taxon>Irregularibacter</taxon>
    </lineage>
</organism>
<dbReference type="PRINTS" id="PR00035">
    <property type="entry name" value="HTHGNTR"/>
</dbReference>
<dbReference type="InterPro" id="IPR000524">
    <property type="entry name" value="Tscrpt_reg_HTH_GntR"/>
</dbReference>
<dbReference type="InterPro" id="IPR011663">
    <property type="entry name" value="UTRA"/>
</dbReference>
<dbReference type="Pfam" id="PF00392">
    <property type="entry name" value="GntR"/>
    <property type="match status" value="1"/>
</dbReference>
<evidence type="ECO:0000256" key="2">
    <source>
        <dbReference type="ARBA" id="ARBA00023125"/>
    </source>
</evidence>
<dbReference type="InterPro" id="IPR036388">
    <property type="entry name" value="WH-like_DNA-bd_sf"/>
</dbReference>
<gene>
    <name evidence="5" type="ORF">NSA47_10475</name>
</gene>
<sequence>MNQKLNEKSIVPLYYQLAEILRENIEDGIWEPDTEIPSENTICKDFEVSRSTVRRAMQELEKEDLIYKKQGKGTFVKRKKFDKDLLGELSFFKEMKSQGLEATSEIIETDIIYPTAYIQSTMNLEKIQKIIKIRRLRKVEGDPFAIETTYLDYERYGSILQRDLDTLVLYEVLEKEFGLDIKEITAYIEPIILNEFFSQYLGRPQGAPALLMERIIKCKKGSGIFSRIIIAGDKAKFYVTTK</sequence>
<dbReference type="Gene3D" id="3.40.1410.10">
    <property type="entry name" value="Chorismate lyase-like"/>
    <property type="match status" value="1"/>
</dbReference>
<dbReference type="RefSeq" id="WP_257531748.1">
    <property type="nucleotide sequence ID" value="NZ_JANKAS010000009.1"/>
</dbReference>
<evidence type="ECO:0000256" key="3">
    <source>
        <dbReference type="ARBA" id="ARBA00023163"/>
    </source>
</evidence>
<dbReference type="PROSITE" id="PS50949">
    <property type="entry name" value="HTH_GNTR"/>
    <property type="match status" value="1"/>
</dbReference>
<dbReference type="SUPFAM" id="SSF46785">
    <property type="entry name" value="Winged helix' DNA-binding domain"/>
    <property type="match status" value="1"/>
</dbReference>
<dbReference type="CDD" id="cd07377">
    <property type="entry name" value="WHTH_GntR"/>
    <property type="match status" value="1"/>
</dbReference>
<keyword evidence="6" id="KW-1185">Reference proteome</keyword>
<evidence type="ECO:0000259" key="4">
    <source>
        <dbReference type="PROSITE" id="PS50949"/>
    </source>
</evidence>
<keyword evidence="2" id="KW-0238">DNA-binding</keyword>
<dbReference type="GO" id="GO:0045892">
    <property type="term" value="P:negative regulation of DNA-templated transcription"/>
    <property type="evidence" value="ECO:0007669"/>
    <property type="project" value="TreeGrafter"/>
</dbReference>
<dbReference type="FunFam" id="1.10.10.10:FF:000079">
    <property type="entry name" value="GntR family transcriptional regulator"/>
    <property type="match status" value="1"/>
</dbReference>
<name>A0AAE3HIS1_9FIRM</name>
<dbReference type="AlphaFoldDB" id="A0AAE3HIS1"/>
<keyword evidence="3" id="KW-0804">Transcription</keyword>
<protein>
    <submittedName>
        <fullName evidence="5">GntR family transcriptional regulator</fullName>
    </submittedName>
</protein>
<comment type="caution">
    <text evidence="5">The sequence shown here is derived from an EMBL/GenBank/DDBJ whole genome shotgun (WGS) entry which is preliminary data.</text>
</comment>
<evidence type="ECO:0000256" key="1">
    <source>
        <dbReference type="ARBA" id="ARBA00023015"/>
    </source>
</evidence>
<evidence type="ECO:0000313" key="5">
    <source>
        <dbReference type="EMBL" id="MCR1899408.1"/>
    </source>
</evidence>
<dbReference type="SMART" id="SM00345">
    <property type="entry name" value="HTH_GNTR"/>
    <property type="match status" value="1"/>
</dbReference>
<dbReference type="Proteomes" id="UP001205748">
    <property type="component" value="Unassembled WGS sequence"/>
</dbReference>
<dbReference type="InterPro" id="IPR036390">
    <property type="entry name" value="WH_DNA-bd_sf"/>
</dbReference>
<reference evidence="5" key="1">
    <citation type="submission" date="2022-07" db="EMBL/GenBank/DDBJ databases">
        <title>Enhanced cultured diversity of the mouse gut microbiota enables custom-made synthetic communities.</title>
        <authorList>
            <person name="Afrizal A."/>
        </authorList>
    </citation>
    <scope>NUCLEOTIDE SEQUENCE</scope>
    <source>
        <strain evidence="5">DSM 28593</strain>
    </source>
</reference>
<keyword evidence="1" id="KW-0805">Transcription regulation</keyword>
<dbReference type="Gene3D" id="1.10.10.10">
    <property type="entry name" value="Winged helix-like DNA-binding domain superfamily/Winged helix DNA-binding domain"/>
    <property type="match status" value="1"/>
</dbReference>
<feature type="domain" description="HTH gntR-type" evidence="4">
    <location>
        <begin position="11"/>
        <end position="79"/>
    </location>
</feature>
<dbReference type="GO" id="GO:0003700">
    <property type="term" value="F:DNA-binding transcription factor activity"/>
    <property type="evidence" value="ECO:0007669"/>
    <property type="project" value="InterPro"/>
</dbReference>
<dbReference type="SMART" id="SM00866">
    <property type="entry name" value="UTRA"/>
    <property type="match status" value="1"/>
</dbReference>
<dbReference type="InterPro" id="IPR050679">
    <property type="entry name" value="Bact_HTH_transcr_reg"/>
</dbReference>
<evidence type="ECO:0000313" key="6">
    <source>
        <dbReference type="Proteomes" id="UP001205748"/>
    </source>
</evidence>
<dbReference type="PANTHER" id="PTHR44846">
    <property type="entry name" value="MANNOSYL-D-GLYCERATE TRANSPORT/METABOLISM SYSTEM REPRESSOR MNGR-RELATED"/>
    <property type="match status" value="1"/>
</dbReference>
<proteinExistence type="predicted"/>
<dbReference type="Pfam" id="PF07702">
    <property type="entry name" value="UTRA"/>
    <property type="match status" value="1"/>
</dbReference>
<dbReference type="PANTHER" id="PTHR44846:SF1">
    <property type="entry name" value="MANNOSYL-D-GLYCERATE TRANSPORT_METABOLISM SYSTEM REPRESSOR MNGR-RELATED"/>
    <property type="match status" value="1"/>
</dbReference>